<proteinExistence type="predicted"/>
<dbReference type="SUPFAM" id="SSF53335">
    <property type="entry name" value="S-adenosyl-L-methionine-dependent methyltransferases"/>
    <property type="match status" value="1"/>
</dbReference>
<name>A0ABZ3HBQ3_9BACT</name>
<gene>
    <name evidence="1" type="ORF">WCY31_04475</name>
</gene>
<protein>
    <submittedName>
        <fullName evidence="1">Class I SAM-dependent methyltransferase</fullName>
        <ecNumber evidence="1">2.1.1.-</ecNumber>
    </submittedName>
</protein>
<dbReference type="InterPro" id="IPR029063">
    <property type="entry name" value="SAM-dependent_MTases_sf"/>
</dbReference>
<evidence type="ECO:0000313" key="1">
    <source>
        <dbReference type="EMBL" id="XAU15963.1"/>
    </source>
</evidence>
<dbReference type="Proteomes" id="UP001447842">
    <property type="component" value="Chromosome"/>
</dbReference>
<dbReference type="CDD" id="cd02440">
    <property type="entry name" value="AdoMet_MTases"/>
    <property type="match status" value="1"/>
</dbReference>
<accession>A0ABZ3HBQ3</accession>
<dbReference type="EMBL" id="CP147920">
    <property type="protein sequence ID" value="XAU15963.1"/>
    <property type="molecule type" value="Genomic_DNA"/>
</dbReference>
<organism evidence="1 2">
    <name type="scientific">Sulfurimonas diazotrophicus</name>
    <dbReference type="NCBI Taxonomy" id="3131939"/>
    <lineage>
        <taxon>Bacteria</taxon>
        <taxon>Pseudomonadati</taxon>
        <taxon>Campylobacterota</taxon>
        <taxon>Epsilonproteobacteria</taxon>
        <taxon>Campylobacterales</taxon>
        <taxon>Sulfurimonadaceae</taxon>
        <taxon>Sulfurimonas</taxon>
    </lineage>
</organism>
<sequence length="215" mass="24809">MKKCPLCQTPSPSFRDRQLDCLTYHCPHCELLFKEENAHPSEAQERKKYDEHNNSIENEGYVAMFEAFIDYTLAAVDRPVKRVLDFGSGPAPVLAELLRRRGFEVTIYDKYFAPEPPAEDARFDLITSTEVIEHIADPMGTLAELNARLVPGGTLALMTQFHQNSEAFYQNWWYRRDPTHLVFFTPRSFEIAAERLQMKRICHDGKKIVLLSKAL</sequence>
<dbReference type="EC" id="2.1.1.-" evidence="1"/>
<keyword evidence="1" id="KW-0489">Methyltransferase</keyword>
<dbReference type="GO" id="GO:0032259">
    <property type="term" value="P:methylation"/>
    <property type="evidence" value="ECO:0007669"/>
    <property type="project" value="UniProtKB-KW"/>
</dbReference>
<reference evidence="1 2" key="1">
    <citation type="submission" date="2024-03" db="EMBL/GenBank/DDBJ databases">
        <title>Sulfurimonas sp. HSL3-1.</title>
        <authorList>
            <person name="Wang S."/>
        </authorList>
    </citation>
    <scope>NUCLEOTIDE SEQUENCE [LARGE SCALE GENOMIC DNA]</scope>
    <source>
        <strain evidence="1 2">HSL3-1</strain>
    </source>
</reference>
<dbReference type="Pfam" id="PF13489">
    <property type="entry name" value="Methyltransf_23"/>
    <property type="match status" value="1"/>
</dbReference>
<dbReference type="GO" id="GO:0008168">
    <property type="term" value="F:methyltransferase activity"/>
    <property type="evidence" value="ECO:0007669"/>
    <property type="project" value="UniProtKB-KW"/>
</dbReference>
<dbReference type="RefSeq" id="WP_231020796.1">
    <property type="nucleotide sequence ID" value="NZ_CP147920.1"/>
</dbReference>
<dbReference type="Gene3D" id="3.40.50.150">
    <property type="entry name" value="Vaccinia Virus protein VP39"/>
    <property type="match status" value="2"/>
</dbReference>
<keyword evidence="1" id="KW-0808">Transferase</keyword>
<evidence type="ECO:0000313" key="2">
    <source>
        <dbReference type="Proteomes" id="UP001447842"/>
    </source>
</evidence>
<keyword evidence="2" id="KW-1185">Reference proteome</keyword>